<keyword evidence="2" id="KW-1185">Reference proteome</keyword>
<comment type="caution">
    <text evidence="1">The sequence shown here is derived from an EMBL/GenBank/DDBJ whole genome shotgun (WGS) entry which is preliminary data.</text>
</comment>
<accession>A0A840ZK47</accession>
<evidence type="ECO:0000313" key="2">
    <source>
        <dbReference type="Proteomes" id="UP000583454"/>
    </source>
</evidence>
<proteinExistence type="predicted"/>
<evidence type="ECO:0000313" key="1">
    <source>
        <dbReference type="EMBL" id="MBB5757488.1"/>
    </source>
</evidence>
<dbReference type="RefSeq" id="WP_183569094.1">
    <property type="nucleotide sequence ID" value="NZ_JACHOP010000007.1"/>
</dbReference>
<sequence length="177" mass="19690">MGSTLRSGLAVPLLLLTAAFTGQPDKGTYRWILSVDGPKAHLFAAEAEATDFAGPFSFRCLQGEGRIDVSVTINTSEQRAFSRIVADDLYPAVKFRGDPDERFFTLIERITFGELGGWEFHFTLLEDTFPMDALEKTGALFLSVGTVYATDFELKAGLDAVTAFRRHCRKDSVRLRR</sequence>
<protein>
    <submittedName>
        <fullName evidence="1">Uncharacterized protein</fullName>
    </submittedName>
</protein>
<reference evidence="1 2" key="1">
    <citation type="submission" date="2020-08" db="EMBL/GenBank/DDBJ databases">
        <title>Genomic Encyclopedia of Type Strains, Phase IV (KMG-IV): sequencing the most valuable type-strain genomes for metagenomic binning, comparative biology and taxonomic classification.</title>
        <authorList>
            <person name="Goeker M."/>
        </authorList>
    </citation>
    <scope>NUCLEOTIDE SEQUENCE [LARGE SCALE GENOMIC DNA]</scope>
    <source>
        <strain evidence="1 2">DSM 2163</strain>
    </source>
</reference>
<dbReference type="EMBL" id="JACHOP010000007">
    <property type="protein sequence ID" value="MBB5757488.1"/>
    <property type="molecule type" value="Genomic_DNA"/>
</dbReference>
<gene>
    <name evidence="1" type="ORF">HNR00_002201</name>
</gene>
<organism evidence="1 2">
    <name type="scientific">Methylorubrum rhodinum</name>
    <dbReference type="NCBI Taxonomy" id="29428"/>
    <lineage>
        <taxon>Bacteria</taxon>
        <taxon>Pseudomonadati</taxon>
        <taxon>Pseudomonadota</taxon>
        <taxon>Alphaproteobacteria</taxon>
        <taxon>Hyphomicrobiales</taxon>
        <taxon>Methylobacteriaceae</taxon>
        <taxon>Methylorubrum</taxon>
    </lineage>
</organism>
<dbReference type="AlphaFoldDB" id="A0A840ZK47"/>
<dbReference type="Proteomes" id="UP000583454">
    <property type="component" value="Unassembled WGS sequence"/>
</dbReference>
<name>A0A840ZK47_9HYPH</name>